<dbReference type="STRING" id="1142394.PSMK_02930"/>
<evidence type="ECO:0000313" key="2">
    <source>
        <dbReference type="Proteomes" id="UP000007881"/>
    </source>
</evidence>
<sequence>MNTGRAGAVSDRLAFLLPLEHRNKPPACVQLWSGTPLSICVHPWLASL</sequence>
<dbReference type="Proteomes" id="UP000007881">
    <property type="component" value="Chromosome"/>
</dbReference>
<name>I0IB14_PHYMF</name>
<dbReference type="KEGG" id="phm:PSMK_02930"/>
<accession>I0IB14</accession>
<reference evidence="1 2" key="1">
    <citation type="submission" date="2012-02" db="EMBL/GenBank/DDBJ databases">
        <title>Complete genome sequence of Phycisphaera mikurensis NBRC 102666.</title>
        <authorList>
            <person name="Ankai A."/>
            <person name="Hosoyama A."/>
            <person name="Terui Y."/>
            <person name="Sekine M."/>
            <person name="Fukai R."/>
            <person name="Kato Y."/>
            <person name="Nakamura S."/>
            <person name="Yamada-Narita S."/>
            <person name="Kawakoshi A."/>
            <person name="Fukunaga Y."/>
            <person name="Yamazaki S."/>
            <person name="Fujita N."/>
        </authorList>
    </citation>
    <scope>NUCLEOTIDE SEQUENCE [LARGE SCALE GENOMIC DNA]</scope>
    <source>
        <strain evidence="2">NBRC 102666 / KCTC 22515 / FYK2301M01</strain>
    </source>
</reference>
<dbReference type="EMBL" id="AP012338">
    <property type="protein sequence ID" value="BAM02452.1"/>
    <property type="molecule type" value="Genomic_DNA"/>
</dbReference>
<keyword evidence="2" id="KW-1185">Reference proteome</keyword>
<gene>
    <name evidence="1" type="ordered locus">PSMK_02930</name>
</gene>
<protein>
    <submittedName>
        <fullName evidence="1">Uncharacterized protein</fullName>
    </submittedName>
</protein>
<dbReference type="AlphaFoldDB" id="I0IB14"/>
<dbReference type="HOGENOM" id="CLU_3156114_0_0_0"/>
<proteinExistence type="predicted"/>
<evidence type="ECO:0000313" key="1">
    <source>
        <dbReference type="EMBL" id="BAM02452.1"/>
    </source>
</evidence>
<organism evidence="1 2">
    <name type="scientific">Phycisphaera mikurensis (strain NBRC 102666 / KCTC 22515 / FYK2301M01)</name>
    <dbReference type="NCBI Taxonomy" id="1142394"/>
    <lineage>
        <taxon>Bacteria</taxon>
        <taxon>Pseudomonadati</taxon>
        <taxon>Planctomycetota</taxon>
        <taxon>Phycisphaerae</taxon>
        <taxon>Phycisphaerales</taxon>
        <taxon>Phycisphaeraceae</taxon>
        <taxon>Phycisphaera</taxon>
    </lineage>
</organism>